<evidence type="ECO:0000313" key="3">
    <source>
        <dbReference type="EMBL" id="KAJ3512183.1"/>
    </source>
</evidence>
<name>A0A9W8K9M6_9AGAR</name>
<dbReference type="Proteomes" id="UP001148786">
    <property type="component" value="Unassembled WGS sequence"/>
</dbReference>
<sequence length="293" mass="32859">MAIAAGAALDVNGTLGALSVGVLISVFLFGIATVQAYIYYSNFPDDKVRLKVLVAVVWILELAHCISICHSLYFFTISSYGDPRALIKPPSTLYLTIIFSGFIVPIVQVHSFLRRALVRFSMSLVASAEAFRMTTLEQYQEDWKWLLTTVLAMGAATDIIVAAALCFYLRAQRSTSHEKTVTMIDKIIAWTIQTGLMTSLTGLVMLICFLAMPHNFVWLGFFMFLARMFSNSLYASDVPQWDIQWGDHKGEFKSAMDAITLLKSSQLAPYLTARNTHDKFDRKNATRDHQDEP</sequence>
<reference evidence="3" key="1">
    <citation type="submission" date="2022-07" db="EMBL/GenBank/DDBJ databases">
        <title>Genome Sequence of Agrocybe chaxingu.</title>
        <authorList>
            <person name="Buettner E."/>
        </authorList>
    </citation>
    <scope>NUCLEOTIDE SEQUENCE</scope>
    <source>
        <strain evidence="3">MP-N11</strain>
    </source>
</reference>
<dbReference type="OrthoDB" id="2535105at2759"/>
<keyword evidence="1" id="KW-1133">Transmembrane helix</keyword>
<feature type="transmembrane region" description="Helical" evidence="1">
    <location>
        <begin position="190"/>
        <end position="212"/>
    </location>
</feature>
<evidence type="ECO:0000256" key="1">
    <source>
        <dbReference type="SAM" id="Phobius"/>
    </source>
</evidence>
<evidence type="ECO:0000259" key="2">
    <source>
        <dbReference type="Pfam" id="PF20152"/>
    </source>
</evidence>
<dbReference type="InterPro" id="IPR045339">
    <property type="entry name" value="DUF6534"/>
</dbReference>
<proteinExistence type="predicted"/>
<evidence type="ECO:0000313" key="4">
    <source>
        <dbReference type="Proteomes" id="UP001148786"/>
    </source>
</evidence>
<keyword evidence="1" id="KW-0472">Membrane</keyword>
<dbReference type="PANTHER" id="PTHR40465:SF1">
    <property type="entry name" value="DUF6534 DOMAIN-CONTAINING PROTEIN"/>
    <property type="match status" value="1"/>
</dbReference>
<comment type="caution">
    <text evidence="3">The sequence shown here is derived from an EMBL/GenBank/DDBJ whole genome shotgun (WGS) entry which is preliminary data.</text>
</comment>
<keyword evidence="4" id="KW-1185">Reference proteome</keyword>
<protein>
    <recommendedName>
        <fullName evidence="2">DUF6534 domain-containing protein</fullName>
    </recommendedName>
</protein>
<feature type="transmembrane region" description="Helical" evidence="1">
    <location>
        <begin position="145"/>
        <end position="169"/>
    </location>
</feature>
<dbReference type="AlphaFoldDB" id="A0A9W8K9M6"/>
<feature type="transmembrane region" description="Helical" evidence="1">
    <location>
        <begin position="52"/>
        <end position="73"/>
    </location>
</feature>
<gene>
    <name evidence="3" type="ORF">NLJ89_g3670</name>
</gene>
<accession>A0A9W8K9M6</accession>
<feature type="domain" description="DUF6534" evidence="2">
    <location>
        <begin position="155"/>
        <end position="236"/>
    </location>
</feature>
<dbReference type="PANTHER" id="PTHR40465">
    <property type="entry name" value="CHROMOSOME 1, WHOLE GENOME SHOTGUN SEQUENCE"/>
    <property type="match status" value="1"/>
</dbReference>
<organism evidence="3 4">
    <name type="scientific">Agrocybe chaxingu</name>
    <dbReference type="NCBI Taxonomy" id="84603"/>
    <lineage>
        <taxon>Eukaryota</taxon>
        <taxon>Fungi</taxon>
        <taxon>Dikarya</taxon>
        <taxon>Basidiomycota</taxon>
        <taxon>Agaricomycotina</taxon>
        <taxon>Agaricomycetes</taxon>
        <taxon>Agaricomycetidae</taxon>
        <taxon>Agaricales</taxon>
        <taxon>Agaricineae</taxon>
        <taxon>Strophariaceae</taxon>
        <taxon>Agrocybe</taxon>
    </lineage>
</organism>
<feature type="transmembrane region" description="Helical" evidence="1">
    <location>
        <begin position="93"/>
        <end position="109"/>
    </location>
</feature>
<dbReference type="Pfam" id="PF20152">
    <property type="entry name" value="DUF6534"/>
    <property type="match status" value="1"/>
</dbReference>
<dbReference type="EMBL" id="JANKHO010000275">
    <property type="protein sequence ID" value="KAJ3512183.1"/>
    <property type="molecule type" value="Genomic_DNA"/>
</dbReference>
<keyword evidence="1" id="KW-0812">Transmembrane</keyword>
<feature type="transmembrane region" description="Helical" evidence="1">
    <location>
        <begin position="15"/>
        <end position="40"/>
    </location>
</feature>